<dbReference type="EMBL" id="NAJQ01001774">
    <property type="protein sequence ID" value="TKA53131.1"/>
    <property type="molecule type" value="Genomic_DNA"/>
</dbReference>
<dbReference type="PANTHER" id="PTHR38110">
    <property type="entry name" value="CHROMOSOME 23, WHOLE GENOME SHOTGUN SEQUENCE"/>
    <property type="match status" value="1"/>
</dbReference>
<evidence type="ECO:0000313" key="2">
    <source>
        <dbReference type="EMBL" id="TKA53131.1"/>
    </source>
</evidence>
<reference evidence="2 3" key="1">
    <citation type="submission" date="2017-03" db="EMBL/GenBank/DDBJ databases">
        <title>Genomes of endolithic fungi from Antarctica.</title>
        <authorList>
            <person name="Coleine C."/>
            <person name="Masonjones S."/>
            <person name="Stajich J.E."/>
        </authorList>
    </citation>
    <scope>NUCLEOTIDE SEQUENCE [LARGE SCALE GENOMIC DNA]</scope>
    <source>
        <strain evidence="2 3">CCFEE 5184</strain>
    </source>
</reference>
<dbReference type="Proteomes" id="UP000309340">
    <property type="component" value="Unassembled WGS sequence"/>
</dbReference>
<sequence length="99" mass="11109">MMDRSSQQQAKLRKGSARMWYPTLLLNLDVKKALPAEGVKFLFTRLQAKAIKNGRYDLEVIVMDAEGDLVALSHHVCLAVSAERNLAARRKVEVGETKL</sequence>
<gene>
    <name evidence="2" type="ORF">B0A55_13215</name>
</gene>
<comment type="caution">
    <text evidence="2">The sequence shown here is derived from an EMBL/GenBank/DDBJ whole genome shotgun (WGS) entry which is preliminary data.</text>
</comment>
<evidence type="ECO:0000313" key="3">
    <source>
        <dbReference type="Proteomes" id="UP000309340"/>
    </source>
</evidence>
<dbReference type="Pfam" id="PF20789">
    <property type="entry name" value="4HBT_3C"/>
    <property type="match status" value="1"/>
</dbReference>
<dbReference type="AlphaFoldDB" id="A0A4U0VU14"/>
<name>A0A4U0VU14_9PEZI</name>
<dbReference type="OrthoDB" id="2532955at2759"/>
<proteinExistence type="predicted"/>
<dbReference type="PANTHER" id="PTHR38110:SF1">
    <property type="entry name" value="THIOESTERASE DOMAIN-CONTAINING PROTEIN"/>
    <property type="match status" value="1"/>
</dbReference>
<dbReference type="Gene3D" id="2.40.160.210">
    <property type="entry name" value="Acyl-CoA thioesterase, double hotdog domain"/>
    <property type="match status" value="1"/>
</dbReference>
<dbReference type="InterPro" id="IPR052389">
    <property type="entry name" value="Sec_Metab_Biosynth-Assoc"/>
</dbReference>
<feature type="domain" description="Acyl-CoA thioesterase-like C-terminal" evidence="1">
    <location>
        <begin position="16"/>
        <end position="78"/>
    </location>
</feature>
<organism evidence="2 3">
    <name type="scientific">Friedmanniomyces simplex</name>
    <dbReference type="NCBI Taxonomy" id="329884"/>
    <lineage>
        <taxon>Eukaryota</taxon>
        <taxon>Fungi</taxon>
        <taxon>Dikarya</taxon>
        <taxon>Ascomycota</taxon>
        <taxon>Pezizomycotina</taxon>
        <taxon>Dothideomycetes</taxon>
        <taxon>Dothideomycetidae</taxon>
        <taxon>Mycosphaerellales</taxon>
        <taxon>Teratosphaeriaceae</taxon>
        <taxon>Friedmanniomyces</taxon>
    </lineage>
</organism>
<dbReference type="InterPro" id="IPR042171">
    <property type="entry name" value="Acyl-CoA_hotdog"/>
</dbReference>
<keyword evidence="3" id="KW-1185">Reference proteome</keyword>
<accession>A0A4U0VU14</accession>
<evidence type="ECO:0000259" key="1">
    <source>
        <dbReference type="Pfam" id="PF20789"/>
    </source>
</evidence>
<protein>
    <recommendedName>
        <fullName evidence="1">Acyl-CoA thioesterase-like C-terminal domain-containing protein</fullName>
    </recommendedName>
</protein>
<dbReference type="InterPro" id="IPR049450">
    <property type="entry name" value="ACOT8-like_C"/>
</dbReference>